<sequence length="215" mass="24652">MHEYYFKIKKGDLEFEFSTTDKFTFEEKLSDWINGIVHGAYIEPPHQPPAQTQEQQHDNAQEPVQRSGFIDVKNLSSINDLTTPVFDSAQKANIVEEVNFERALEESMQNPKTEVVEKVDMISDFEGYLHSYNPQNSIDNLVVTALYILNIENKERFTIKQLNAKLVPLTGKPVDHSVIEDAMNQNLIRIVPDLTGTSEYTEYTLTDEGEGYFVQ</sequence>
<gene>
    <name evidence="3" type="ORF">IAD26_04970</name>
</gene>
<organism evidence="3 4">
    <name type="scientific">Candidatus Limenecus avicola</name>
    <dbReference type="NCBI Taxonomy" id="2840847"/>
    <lineage>
        <taxon>Bacteria</taxon>
        <taxon>Bacillati</taxon>
        <taxon>Bacillota</taxon>
        <taxon>Clostridia</taxon>
        <taxon>Eubacteriales</taxon>
        <taxon>Clostridiaceae</taxon>
        <taxon>Clostridiaceae incertae sedis</taxon>
        <taxon>Candidatus Limenecus</taxon>
    </lineage>
</organism>
<dbReference type="PROSITE" id="PS50003">
    <property type="entry name" value="PH_DOMAIN"/>
    <property type="match status" value="1"/>
</dbReference>
<evidence type="ECO:0000259" key="2">
    <source>
        <dbReference type="PROSITE" id="PS50003"/>
    </source>
</evidence>
<evidence type="ECO:0000313" key="4">
    <source>
        <dbReference type="Proteomes" id="UP000886748"/>
    </source>
</evidence>
<dbReference type="EMBL" id="DVOD01000035">
    <property type="protein sequence ID" value="HIU92468.1"/>
    <property type="molecule type" value="Genomic_DNA"/>
</dbReference>
<dbReference type="Proteomes" id="UP000886748">
    <property type="component" value="Unassembled WGS sequence"/>
</dbReference>
<dbReference type="AlphaFoldDB" id="A0A9D1SQW7"/>
<reference evidence="3" key="1">
    <citation type="submission" date="2020-10" db="EMBL/GenBank/DDBJ databases">
        <authorList>
            <person name="Gilroy R."/>
        </authorList>
    </citation>
    <scope>NUCLEOTIDE SEQUENCE</scope>
    <source>
        <strain evidence="3">CHK154-7741</strain>
    </source>
</reference>
<feature type="region of interest" description="Disordered" evidence="1">
    <location>
        <begin position="40"/>
        <end position="63"/>
    </location>
</feature>
<evidence type="ECO:0000313" key="3">
    <source>
        <dbReference type="EMBL" id="HIU92468.1"/>
    </source>
</evidence>
<name>A0A9D1SQW7_9CLOT</name>
<comment type="caution">
    <text evidence="3">The sequence shown here is derived from an EMBL/GenBank/DDBJ whole genome shotgun (WGS) entry which is preliminary data.</text>
</comment>
<accession>A0A9D1SQW7</accession>
<dbReference type="InterPro" id="IPR001849">
    <property type="entry name" value="PH_domain"/>
</dbReference>
<proteinExistence type="predicted"/>
<evidence type="ECO:0000256" key="1">
    <source>
        <dbReference type="SAM" id="MobiDB-lite"/>
    </source>
</evidence>
<protein>
    <recommendedName>
        <fullName evidence="2">PH domain-containing protein</fullName>
    </recommendedName>
</protein>
<feature type="domain" description="PH" evidence="2">
    <location>
        <begin position="1"/>
        <end position="41"/>
    </location>
</feature>
<reference evidence="3" key="2">
    <citation type="journal article" date="2021" name="PeerJ">
        <title>Extensive microbial diversity within the chicken gut microbiome revealed by metagenomics and culture.</title>
        <authorList>
            <person name="Gilroy R."/>
            <person name="Ravi A."/>
            <person name="Getino M."/>
            <person name="Pursley I."/>
            <person name="Horton D.L."/>
            <person name="Alikhan N.F."/>
            <person name="Baker D."/>
            <person name="Gharbi K."/>
            <person name="Hall N."/>
            <person name="Watson M."/>
            <person name="Adriaenssens E.M."/>
            <person name="Foster-Nyarko E."/>
            <person name="Jarju S."/>
            <person name="Secka A."/>
            <person name="Antonio M."/>
            <person name="Oren A."/>
            <person name="Chaudhuri R.R."/>
            <person name="La Ragione R."/>
            <person name="Hildebrand F."/>
            <person name="Pallen M.J."/>
        </authorList>
    </citation>
    <scope>NUCLEOTIDE SEQUENCE</scope>
    <source>
        <strain evidence="3">CHK154-7741</strain>
    </source>
</reference>